<dbReference type="InterPro" id="IPR036390">
    <property type="entry name" value="WH_DNA-bd_sf"/>
</dbReference>
<keyword evidence="4" id="KW-0804">Transcription</keyword>
<dbReference type="PROSITE" id="PS50931">
    <property type="entry name" value="HTH_LYSR"/>
    <property type="match status" value="1"/>
</dbReference>
<dbReference type="Gene3D" id="1.10.10.10">
    <property type="entry name" value="Winged helix-like DNA-binding domain superfamily/Winged helix DNA-binding domain"/>
    <property type="match status" value="1"/>
</dbReference>
<dbReference type="RefSeq" id="WP_161012291.1">
    <property type="nucleotide sequence ID" value="NZ_WWCK01000001.1"/>
</dbReference>
<evidence type="ECO:0000256" key="1">
    <source>
        <dbReference type="ARBA" id="ARBA00009437"/>
    </source>
</evidence>
<dbReference type="CDD" id="cd08422">
    <property type="entry name" value="PBP2_CrgA_like"/>
    <property type="match status" value="1"/>
</dbReference>
<dbReference type="Gene3D" id="3.40.190.290">
    <property type="match status" value="1"/>
</dbReference>
<dbReference type="InterPro" id="IPR036388">
    <property type="entry name" value="WH-like_DNA-bd_sf"/>
</dbReference>
<dbReference type="GO" id="GO:0006351">
    <property type="term" value="P:DNA-templated transcription"/>
    <property type="evidence" value="ECO:0007669"/>
    <property type="project" value="TreeGrafter"/>
</dbReference>
<evidence type="ECO:0000313" key="7">
    <source>
        <dbReference type="Proteomes" id="UP000450012"/>
    </source>
</evidence>
<dbReference type="GO" id="GO:0003700">
    <property type="term" value="F:DNA-binding transcription factor activity"/>
    <property type="evidence" value="ECO:0007669"/>
    <property type="project" value="InterPro"/>
</dbReference>
<dbReference type="PANTHER" id="PTHR30537">
    <property type="entry name" value="HTH-TYPE TRANSCRIPTIONAL REGULATOR"/>
    <property type="match status" value="1"/>
</dbReference>
<evidence type="ECO:0000259" key="5">
    <source>
        <dbReference type="PROSITE" id="PS50931"/>
    </source>
</evidence>
<feature type="domain" description="HTH lysR-type" evidence="5">
    <location>
        <begin position="1"/>
        <end position="59"/>
    </location>
</feature>
<keyword evidence="2" id="KW-0805">Transcription regulation</keyword>
<comment type="similarity">
    <text evidence="1">Belongs to the LysR transcriptional regulatory family.</text>
</comment>
<accession>A0A7X4KA39</accession>
<reference evidence="6 7" key="1">
    <citation type="submission" date="2019-12" db="EMBL/GenBank/DDBJ databases">
        <title>Novel species isolated from a subtropical stream in China.</title>
        <authorList>
            <person name="Lu H."/>
        </authorList>
    </citation>
    <scope>NUCLEOTIDE SEQUENCE [LARGE SCALE GENOMIC DNA]</scope>
    <source>
        <strain evidence="6 7">FT55W</strain>
    </source>
</reference>
<dbReference type="SUPFAM" id="SSF53850">
    <property type="entry name" value="Periplasmic binding protein-like II"/>
    <property type="match status" value="1"/>
</dbReference>
<dbReference type="AlphaFoldDB" id="A0A7X4KA39"/>
<dbReference type="PANTHER" id="PTHR30537:SF72">
    <property type="entry name" value="LYSR FAMILY TRANSCRIPTIONAL REGULATOR"/>
    <property type="match status" value="1"/>
</dbReference>
<evidence type="ECO:0000256" key="2">
    <source>
        <dbReference type="ARBA" id="ARBA00023015"/>
    </source>
</evidence>
<dbReference type="FunFam" id="1.10.10.10:FF:000001">
    <property type="entry name" value="LysR family transcriptional regulator"/>
    <property type="match status" value="1"/>
</dbReference>
<dbReference type="GO" id="GO:0043565">
    <property type="term" value="F:sequence-specific DNA binding"/>
    <property type="evidence" value="ECO:0007669"/>
    <property type="project" value="TreeGrafter"/>
</dbReference>
<dbReference type="InterPro" id="IPR058163">
    <property type="entry name" value="LysR-type_TF_proteobact-type"/>
</dbReference>
<gene>
    <name evidence="6" type="ORF">GTP45_02535</name>
</gene>
<keyword evidence="7" id="KW-1185">Reference proteome</keyword>
<evidence type="ECO:0000256" key="3">
    <source>
        <dbReference type="ARBA" id="ARBA00023125"/>
    </source>
</evidence>
<dbReference type="PRINTS" id="PR00039">
    <property type="entry name" value="HTHLYSR"/>
</dbReference>
<organism evidence="6 7">
    <name type="scientific">Duganella rivi</name>
    <dbReference type="NCBI Taxonomy" id="2666083"/>
    <lineage>
        <taxon>Bacteria</taxon>
        <taxon>Pseudomonadati</taxon>
        <taxon>Pseudomonadota</taxon>
        <taxon>Betaproteobacteria</taxon>
        <taxon>Burkholderiales</taxon>
        <taxon>Oxalobacteraceae</taxon>
        <taxon>Telluria group</taxon>
        <taxon>Duganella</taxon>
    </lineage>
</organism>
<proteinExistence type="inferred from homology"/>
<dbReference type="EMBL" id="WWCK01000001">
    <property type="protein sequence ID" value="MYM65710.1"/>
    <property type="molecule type" value="Genomic_DNA"/>
</dbReference>
<dbReference type="Pfam" id="PF03466">
    <property type="entry name" value="LysR_substrate"/>
    <property type="match status" value="1"/>
</dbReference>
<keyword evidence="3" id="KW-0238">DNA-binding</keyword>
<sequence length="309" mass="33514">METLSNLESFIRSAEAGSFSAAARRLGLTPTAISRNVAMLERNLGVRLFHRTTRKLSLTEAGEQLMANMGSSLDVLQAALSQVGNVNAGPSGLLKISTPTAFGLNYLMPMLPAMRERYPNLRVEWHLENRQVDIVAEGFDVTVGGGIGRGEGLVAVPLAPAHLVAVASPGYVEAQGMPRHPAELAALDGIVIRSSNQGRVRQWTMRNAKNQETVAELRESLIVNDAVGVIQAARLGLGVALLVVPDALPGLQDGSLVRLLPGWWVDAGKVSLFYSTRNLMPAKSRAFIDFVKEEFERQHYDEKFYGSVP</sequence>
<evidence type="ECO:0000313" key="6">
    <source>
        <dbReference type="EMBL" id="MYM65710.1"/>
    </source>
</evidence>
<evidence type="ECO:0000256" key="4">
    <source>
        <dbReference type="ARBA" id="ARBA00023163"/>
    </source>
</evidence>
<dbReference type="SUPFAM" id="SSF46785">
    <property type="entry name" value="Winged helix' DNA-binding domain"/>
    <property type="match status" value="1"/>
</dbReference>
<dbReference type="Proteomes" id="UP000450012">
    <property type="component" value="Unassembled WGS sequence"/>
</dbReference>
<name>A0A7X4KA39_9BURK</name>
<protein>
    <submittedName>
        <fullName evidence="6">LysR family transcriptional regulator</fullName>
    </submittedName>
</protein>
<dbReference type="Pfam" id="PF00126">
    <property type="entry name" value="HTH_1"/>
    <property type="match status" value="1"/>
</dbReference>
<comment type="caution">
    <text evidence="6">The sequence shown here is derived from an EMBL/GenBank/DDBJ whole genome shotgun (WGS) entry which is preliminary data.</text>
</comment>
<dbReference type="InterPro" id="IPR005119">
    <property type="entry name" value="LysR_subst-bd"/>
</dbReference>
<dbReference type="InterPro" id="IPR000847">
    <property type="entry name" value="LysR_HTH_N"/>
</dbReference>